<dbReference type="AlphaFoldDB" id="A0AA88U3Z5"/>
<dbReference type="GO" id="GO:0006281">
    <property type="term" value="P:DNA repair"/>
    <property type="evidence" value="ECO:0007669"/>
    <property type="project" value="TreeGrafter"/>
</dbReference>
<dbReference type="GO" id="GO:0008270">
    <property type="term" value="F:zinc ion binding"/>
    <property type="evidence" value="ECO:0007669"/>
    <property type="project" value="InterPro"/>
</dbReference>
<dbReference type="SMART" id="SM00507">
    <property type="entry name" value="HNHc"/>
    <property type="match status" value="1"/>
</dbReference>
<evidence type="ECO:0000256" key="1">
    <source>
        <dbReference type="ARBA" id="ARBA00022801"/>
    </source>
</evidence>
<dbReference type="InterPro" id="IPR003615">
    <property type="entry name" value="HNH_nuc"/>
</dbReference>
<proteinExistence type="predicted"/>
<organism evidence="4 5">
    <name type="scientific">Escallonia rubra</name>
    <dbReference type="NCBI Taxonomy" id="112253"/>
    <lineage>
        <taxon>Eukaryota</taxon>
        <taxon>Viridiplantae</taxon>
        <taxon>Streptophyta</taxon>
        <taxon>Embryophyta</taxon>
        <taxon>Tracheophyta</taxon>
        <taxon>Spermatophyta</taxon>
        <taxon>Magnoliopsida</taxon>
        <taxon>eudicotyledons</taxon>
        <taxon>Gunneridae</taxon>
        <taxon>Pentapetalae</taxon>
        <taxon>asterids</taxon>
        <taxon>campanulids</taxon>
        <taxon>Escalloniales</taxon>
        <taxon>Escalloniaceae</taxon>
        <taxon>Escallonia</taxon>
    </lineage>
</organism>
<feature type="domain" description="HNH nuclease" evidence="3">
    <location>
        <begin position="496"/>
        <end position="544"/>
    </location>
</feature>
<gene>
    <name evidence="4" type="ORF">RJ640_003302</name>
</gene>
<sequence length="626" mass="69840">MKSVAATADSSGSWRQRLVVACWRWRSLVVATDSGSSFGEGERGRGKGKRREERHVGSTRVGVGDGMNSPPQSRLASGSFALATGDSVSYLEANEETDRRSENLISKSARDAESSAIELIKFSESFCDQDLQPDEACDEISEGCDEVREGGSCLFQKSNLQSEPKFFSNLGKEKDAVRNGGQGGNAFEGNSPTDGRASSQILVDGAEDQFETGEQENSVSLGATTSNDGHSGELIEACASSSVPVNSLRFEVSQYTGRVHLYSCIPGVDSRPRPLFENFRPEEVETQDSPSEDCEEMVYKCVKDDPRYRHALLAFISEWSSLRPIDQRKLRTKPLQLPLSIELCCLNESLNHDNGGLLKGGSKRRATPADEISHPLPSNAVWRKVNLCRKNGRKEKEYSQGWTLKDEPLCKLCQSPCKSRNAKAPEFFEDLFCALSCYEEYRSRTSNRFLREGLFQIEHGICSICKLDCHKLVQHIRPLPSEKREEYIKNLEPKLAKRRKLLDRLVRDPTESNSWHADHIVPVYQGGGECRLENMRTLCVACHADVTAAQCAERRSTRAKAMKQLKVIMSHLRNAQTFNANQKVQDSDEIKIQEIVVEDELLVEVPGSAYTGARNTTTETQDHEKP</sequence>
<dbReference type="CDD" id="cd00085">
    <property type="entry name" value="HNHc"/>
    <property type="match status" value="1"/>
</dbReference>
<keyword evidence="5" id="KW-1185">Reference proteome</keyword>
<accession>A0AA88U3Z5</accession>
<dbReference type="InterPro" id="IPR002711">
    <property type="entry name" value="HNH"/>
</dbReference>
<dbReference type="GO" id="GO:0016787">
    <property type="term" value="F:hydrolase activity"/>
    <property type="evidence" value="ECO:0007669"/>
    <property type="project" value="UniProtKB-KW"/>
</dbReference>
<dbReference type="GO" id="GO:0043596">
    <property type="term" value="C:nuclear replication fork"/>
    <property type="evidence" value="ECO:0007669"/>
    <property type="project" value="TreeGrafter"/>
</dbReference>
<feature type="region of interest" description="Disordered" evidence="2">
    <location>
        <begin position="35"/>
        <end position="77"/>
    </location>
</feature>
<evidence type="ECO:0000313" key="4">
    <source>
        <dbReference type="EMBL" id="KAK2970334.1"/>
    </source>
</evidence>
<feature type="compositionally biased region" description="Basic and acidic residues" evidence="2">
    <location>
        <begin position="40"/>
        <end position="56"/>
    </location>
</feature>
<dbReference type="EMBL" id="JAVXUO010002729">
    <property type="protein sequence ID" value="KAK2970334.1"/>
    <property type="molecule type" value="Genomic_DNA"/>
</dbReference>
<keyword evidence="1" id="KW-0378">Hydrolase</keyword>
<name>A0AA88U3Z5_9ASTE</name>
<evidence type="ECO:0000259" key="3">
    <source>
        <dbReference type="SMART" id="SM00507"/>
    </source>
</evidence>
<dbReference type="Gene3D" id="1.10.30.50">
    <property type="match status" value="1"/>
</dbReference>
<protein>
    <recommendedName>
        <fullName evidence="3">HNH nuclease domain-containing protein</fullName>
    </recommendedName>
</protein>
<comment type="caution">
    <text evidence="4">The sequence shown here is derived from an EMBL/GenBank/DDBJ whole genome shotgun (WGS) entry which is preliminary data.</text>
</comment>
<dbReference type="Pfam" id="PF01844">
    <property type="entry name" value="HNH"/>
    <property type="match status" value="1"/>
</dbReference>
<dbReference type="GO" id="GO:0031297">
    <property type="term" value="P:replication fork processing"/>
    <property type="evidence" value="ECO:0007669"/>
    <property type="project" value="TreeGrafter"/>
</dbReference>
<evidence type="ECO:0000313" key="5">
    <source>
        <dbReference type="Proteomes" id="UP001187471"/>
    </source>
</evidence>
<dbReference type="PANTHER" id="PTHR45766">
    <property type="entry name" value="DNA ANNEALING HELICASE AND ENDONUCLEASE ZRANB3 FAMILY MEMBER"/>
    <property type="match status" value="1"/>
</dbReference>
<dbReference type="GO" id="GO:0004520">
    <property type="term" value="F:DNA endonuclease activity"/>
    <property type="evidence" value="ECO:0007669"/>
    <property type="project" value="TreeGrafter"/>
</dbReference>
<reference evidence="4" key="1">
    <citation type="submission" date="2022-12" db="EMBL/GenBank/DDBJ databases">
        <title>Draft genome assemblies for two species of Escallonia (Escalloniales).</title>
        <authorList>
            <person name="Chanderbali A."/>
            <person name="Dervinis C."/>
            <person name="Anghel I."/>
            <person name="Soltis D."/>
            <person name="Soltis P."/>
            <person name="Zapata F."/>
        </authorList>
    </citation>
    <scope>NUCLEOTIDE SEQUENCE</scope>
    <source>
        <strain evidence="4">UCBG92.1500</strain>
        <tissue evidence="4">Leaf</tissue>
    </source>
</reference>
<evidence type="ECO:0000256" key="2">
    <source>
        <dbReference type="SAM" id="MobiDB-lite"/>
    </source>
</evidence>
<dbReference type="GO" id="GO:0003676">
    <property type="term" value="F:nucleic acid binding"/>
    <property type="evidence" value="ECO:0007669"/>
    <property type="project" value="InterPro"/>
</dbReference>
<dbReference type="Proteomes" id="UP001187471">
    <property type="component" value="Unassembled WGS sequence"/>
</dbReference>
<dbReference type="PANTHER" id="PTHR45766:SF5">
    <property type="entry name" value="SNF2 DOMAIN-CONTAINING PROTEIN _ HELICASE DOMAIN-CONTAINING PROTEIN _ HNH ENDONUCLEASE DOMAIN-CONTAINING PROTEIN"/>
    <property type="match status" value="1"/>
</dbReference>